<name>A0A6H9YTA0_9ACTN</name>
<dbReference type="AlphaFoldDB" id="A0A6H9YTA0"/>
<dbReference type="RefSeq" id="WP_151566311.1">
    <property type="nucleotide sequence ID" value="NZ_WBMT01000020.1"/>
</dbReference>
<reference evidence="1 2" key="1">
    <citation type="submission" date="2019-09" db="EMBL/GenBank/DDBJ databases">
        <title>Actinomadura physcomitrii sp. nov., a novel actinomycete isolated from moss [Physcomitrium sphaericum (Ludw) Fuernr].</title>
        <authorList>
            <person name="Zhuang X."/>
            <person name="Liu C."/>
        </authorList>
    </citation>
    <scope>NUCLEOTIDE SEQUENCE [LARGE SCALE GENOMIC DNA]</scope>
    <source>
        <strain evidence="1 2">HMC1</strain>
    </source>
</reference>
<gene>
    <name evidence="1" type="ORF">F8566_35780</name>
</gene>
<evidence type="ECO:0000313" key="2">
    <source>
        <dbReference type="Proteomes" id="UP000468735"/>
    </source>
</evidence>
<comment type="caution">
    <text evidence="1">The sequence shown here is derived from an EMBL/GenBank/DDBJ whole genome shotgun (WGS) entry which is preliminary data.</text>
</comment>
<protein>
    <submittedName>
        <fullName evidence="1">Uncharacterized protein</fullName>
    </submittedName>
</protein>
<keyword evidence="2" id="KW-1185">Reference proteome</keyword>
<dbReference type="Proteomes" id="UP000468735">
    <property type="component" value="Unassembled WGS sequence"/>
</dbReference>
<proteinExistence type="predicted"/>
<dbReference type="OrthoDB" id="3483876at2"/>
<organism evidence="1 2">
    <name type="scientific">Actinomadura rudentiformis</name>
    <dbReference type="NCBI Taxonomy" id="359158"/>
    <lineage>
        <taxon>Bacteria</taxon>
        <taxon>Bacillati</taxon>
        <taxon>Actinomycetota</taxon>
        <taxon>Actinomycetes</taxon>
        <taxon>Streptosporangiales</taxon>
        <taxon>Thermomonosporaceae</taxon>
        <taxon>Actinomadura</taxon>
    </lineage>
</organism>
<accession>A0A6H9YTA0</accession>
<dbReference type="EMBL" id="WBMT01000020">
    <property type="protein sequence ID" value="KAB2342928.1"/>
    <property type="molecule type" value="Genomic_DNA"/>
</dbReference>
<sequence length="72" mass="7453">MSGVAGRGSRQVTLLAAVEMVRAAYEEALIMHGMLPSTVALIHTYADANLAALEEAPDGSCVSDAFGDGVHH</sequence>
<evidence type="ECO:0000313" key="1">
    <source>
        <dbReference type="EMBL" id="KAB2342928.1"/>
    </source>
</evidence>